<keyword evidence="2" id="KW-0472">Membrane</keyword>
<dbReference type="InterPro" id="IPR019079">
    <property type="entry name" value="Capsule_synth_CapA"/>
</dbReference>
<feature type="transmembrane region" description="Helical" evidence="2">
    <location>
        <begin position="7"/>
        <end position="26"/>
    </location>
</feature>
<feature type="domain" description="Capsule synthesis protein CapA" evidence="3">
    <location>
        <begin position="69"/>
        <end position="346"/>
    </location>
</feature>
<organism evidence="4 5">
    <name type="scientific">Treponema putidum</name>
    <dbReference type="NCBI Taxonomy" id="221027"/>
    <lineage>
        <taxon>Bacteria</taxon>
        <taxon>Pseudomonadati</taxon>
        <taxon>Spirochaetota</taxon>
        <taxon>Spirochaetia</taxon>
        <taxon>Spirochaetales</taxon>
        <taxon>Treponemataceae</taxon>
        <taxon>Treponema</taxon>
    </lineage>
</organism>
<proteinExistence type="inferred from homology"/>
<protein>
    <submittedName>
        <fullName evidence="4">CapA family protein</fullName>
    </submittedName>
</protein>
<dbReference type="SMART" id="SM00854">
    <property type="entry name" value="PGA_cap"/>
    <property type="match status" value="1"/>
</dbReference>
<evidence type="ECO:0000313" key="4">
    <source>
        <dbReference type="EMBL" id="UTY33566.1"/>
    </source>
</evidence>
<keyword evidence="2" id="KW-0812">Transmembrane</keyword>
<accession>A0AAE9MVL2</accession>
<evidence type="ECO:0000256" key="1">
    <source>
        <dbReference type="ARBA" id="ARBA00005662"/>
    </source>
</evidence>
<gene>
    <name evidence="4" type="ORF">E4N74_05700</name>
</gene>
<reference evidence="4" key="1">
    <citation type="submission" date="2019-04" db="EMBL/GenBank/DDBJ databases">
        <title>Whole genome sequencing of oral phylogroup 2 treponemes.</title>
        <authorList>
            <person name="Chan Y."/>
            <person name="Zeng H.H."/>
            <person name="Yu X.L."/>
            <person name="Leung W.K."/>
            <person name="Watt R.M."/>
        </authorList>
    </citation>
    <scope>NUCLEOTIDE SEQUENCE</scope>
    <source>
        <strain evidence="4">OMZ 835</strain>
    </source>
</reference>
<dbReference type="SUPFAM" id="SSF56300">
    <property type="entry name" value="Metallo-dependent phosphatases"/>
    <property type="match status" value="1"/>
</dbReference>
<evidence type="ECO:0000256" key="2">
    <source>
        <dbReference type="SAM" id="Phobius"/>
    </source>
</evidence>
<dbReference type="PANTHER" id="PTHR33393:SF12">
    <property type="entry name" value="CAPSULE BIOSYNTHESIS PROTEIN CAPA"/>
    <property type="match status" value="1"/>
</dbReference>
<evidence type="ECO:0000313" key="5">
    <source>
        <dbReference type="Proteomes" id="UP001058682"/>
    </source>
</evidence>
<dbReference type="Pfam" id="PF09587">
    <property type="entry name" value="PGA_cap"/>
    <property type="match status" value="1"/>
</dbReference>
<dbReference type="AlphaFoldDB" id="A0AAE9MVL2"/>
<dbReference type="InterPro" id="IPR029052">
    <property type="entry name" value="Metallo-depent_PP-like"/>
</dbReference>
<keyword evidence="2" id="KW-1133">Transmembrane helix</keyword>
<dbReference type="EMBL" id="CP038804">
    <property type="protein sequence ID" value="UTY33566.1"/>
    <property type="molecule type" value="Genomic_DNA"/>
</dbReference>
<comment type="similarity">
    <text evidence="1">Belongs to the CapA family.</text>
</comment>
<name>A0AAE9MVL2_9SPIR</name>
<dbReference type="InterPro" id="IPR052169">
    <property type="entry name" value="CW_Biosynth-Accessory"/>
</dbReference>
<dbReference type="PANTHER" id="PTHR33393">
    <property type="entry name" value="POLYGLUTAMINE SYNTHESIS ACCESSORY PROTEIN RV0574C-RELATED"/>
    <property type="match status" value="1"/>
</dbReference>
<evidence type="ECO:0000259" key="3">
    <source>
        <dbReference type="SMART" id="SM00854"/>
    </source>
</evidence>
<sequence length="435" mass="50297">MNNYYNILIYCILYNINCQCIIIVIMKKNLKYYLFLFITAAVFILNSCNSTEIPESKLPKKEDDISKLILSFSGDIMAHDVNFKMKDYNRIYDDVRDILLNDDLSFGNVETPVCEERPLSTFPCFNIHKDYLKAAVDGGFDVFSFANNHTNDQGIQGIDGTIKSFNALKDEYKNKEIFSSGLKNKEDEDFKPVLIEKKGWKILFLSVTELINSHGKSKNRLYYSEPTKAGREKLLLSIKKMREENPCDVLILSLHLNEAEYGLKVLESKKAWFKALAAAGVDVVWAHHPHVLQDWELSEVEILTDDSKKDIIQINKGENNEPLDSLLTHKKNAFFMYSMGNFISGQRWKVNYADPAYYREYTGDSIIMQLSLKKINGILQSEMDAAPILITNYNEKDAPVIKRFTQEWVESLPEKEKAYYLKRLELMRAYLPKLK</sequence>
<dbReference type="Proteomes" id="UP001058682">
    <property type="component" value="Chromosome"/>
</dbReference>
<dbReference type="Gene3D" id="3.60.21.10">
    <property type="match status" value="1"/>
</dbReference>